<evidence type="ECO:0000313" key="3">
    <source>
        <dbReference type="Proteomes" id="UP001529343"/>
    </source>
</evidence>
<reference evidence="2 3" key="2">
    <citation type="submission" date="2023-06" db="EMBL/GenBank/DDBJ databases">
        <authorList>
            <person name="Zeman M."/>
            <person name="Kubasova T."/>
            <person name="Jahodarova E."/>
            <person name="Nykrynova M."/>
            <person name="Rychlik I."/>
        </authorList>
    </citation>
    <scope>NUCLEOTIDE SEQUENCE [LARGE SCALE GENOMIC DNA]</scope>
    <source>
        <strain evidence="2 3">161_Gplus</strain>
    </source>
</reference>
<keyword evidence="1" id="KW-0812">Transmembrane</keyword>
<dbReference type="EMBL" id="JAUDDW010000011">
    <property type="protein sequence ID" value="MDM8266341.1"/>
    <property type="molecule type" value="Genomic_DNA"/>
</dbReference>
<protein>
    <submittedName>
        <fullName evidence="2">Uncharacterized protein</fullName>
    </submittedName>
</protein>
<name>A0ABT7UXA3_9LACO</name>
<dbReference type="RefSeq" id="WP_283595162.1">
    <property type="nucleotide sequence ID" value="NZ_JAUDDW010000011.1"/>
</dbReference>
<comment type="caution">
    <text evidence="2">The sequence shown here is derived from an EMBL/GenBank/DDBJ whole genome shotgun (WGS) entry which is preliminary data.</text>
</comment>
<keyword evidence="1" id="KW-1133">Transmembrane helix</keyword>
<organism evidence="2 3">
    <name type="scientific">Limosilactobacillus pontis</name>
    <dbReference type="NCBI Taxonomy" id="35787"/>
    <lineage>
        <taxon>Bacteria</taxon>
        <taxon>Bacillati</taxon>
        <taxon>Bacillota</taxon>
        <taxon>Bacilli</taxon>
        <taxon>Lactobacillales</taxon>
        <taxon>Lactobacillaceae</taxon>
        <taxon>Limosilactobacillus</taxon>
    </lineage>
</organism>
<proteinExistence type="predicted"/>
<gene>
    <name evidence="2" type="ORF">QUW44_04065</name>
</gene>
<evidence type="ECO:0000256" key="1">
    <source>
        <dbReference type="SAM" id="Phobius"/>
    </source>
</evidence>
<sequence length="72" mass="8136">MLKQYITRTFLNNLLLGNGALVGLIILYNLLAMLIPIVKLTWPMIILVFILINAILIGLKVIVPLINQQRQP</sequence>
<keyword evidence="3" id="KW-1185">Reference proteome</keyword>
<accession>A0ABT7UXA3</accession>
<evidence type="ECO:0000313" key="2">
    <source>
        <dbReference type="EMBL" id="MDM8266341.1"/>
    </source>
</evidence>
<reference evidence="3" key="1">
    <citation type="submission" date="2023-06" db="EMBL/GenBank/DDBJ databases">
        <title>Identification and characterization of horizontal gene transfer across gut microbiota members of farm animals based on homology search.</title>
        <authorList>
            <person name="Zeman M."/>
            <person name="Kubasova T."/>
            <person name="Jahodarova E."/>
            <person name="Nykrynova M."/>
            <person name="Rychlik I."/>
        </authorList>
    </citation>
    <scope>NUCLEOTIDE SEQUENCE [LARGE SCALE GENOMIC DNA]</scope>
    <source>
        <strain evidence="3">161_Gplus</strain>
    </source>
</reference>
<dbReference type="Proteomes" id="UP001529343">
    <property type="component" value="Unassembled WGS sequence"/>
</dbReference>
<feature type="transmembrane region" description="Helical" evidence="1">
    <location>
        <begin position="44"/>
        <end position="66"/>
    </location>
</feature>
<feature type="transmembrane region" description="Helical" evidence="1">
    <location>
        <begin position="12"/>
        <end position="38"/>
    </location>
</feature>
<keyword evidence="1" id="KW-0472">Membrane</keyword>